<proteinExistence type="predicted"/>
<sequence>MIPHIKPRRAIFALVPLALLLNSCGRDFPSVQNVGKMATTLELSSSNIADDIYNSCITRTKYIPFLAAKGSSDSFHSFLQRQDEQKRCDDLYKQKVTDVKKANSVLVEYVKALGKLASDDTASFDKNFTALDESLKNLKFSQSNGQVFSFKGPDVDAGINIAKFLTNAFTREFRREKLKKAILCTDKDIQTYTGATSSVKDSASNQPATGGLIALTQQAYINGILTAEEEQIRTYFTDYIGGLTQVSETHTLDFITLEENYNKAMDSIRSRKDAAENYVELLQKIATLHSNLKTEFQGKDQIDDAQLSNYCQDLYTTKADKAATKEKAVTYDQEELKRVRKIVSDSERTLEPLIQKMDKGL</sequence>
<keyword evidence="2" id="KW-1185">Reference proteome</keyword>
<dbReference type="RefSeq" id="WP_169153931.1">
    <property type="nucleotide sequence ID" value="NZ_CAWPJE010000341.1"/>
</dbReference>
<dbReference type="EMBL" id="QMEB01000017">
    <property type="protein sequence ID" value="NMG18646.1"/>
    <property type="molecule type" value="Genomic_DNA"/>
</dbReference>
<evidence type="ECO:0000313" key="2">
    <source>
        <dbReference type="Proteomes" id="UP000718564"/>
    </source>
</evidence>
<dbReference type="Proteomes" id="UP000718564">
    <property type="component" value="Unassembled WGS sequence"/>
</dbReference>
<evidence type="ECO:0008006" key="3">
    <source>
        <dbReference type="Google" id="ProtNLM"/>
    </source>
</evidence>
<name>A0ABX1P4J2_9CYAN</name>
<reference evidence="1 2" key="1">
    <citation type="submission" date="2018-06" db="EMBL/GenBank/DDBJ databases">
        <title>Comparative genomics of Brasilonema spp. strains.</title>
        <authorList>
            <person name="Alvarenga D.O."/>
            <person name="Fiore M.F."/>
            <person name="Varani A.M."/>
        </authorList>
    </citation>
    <scope>NUCLEOTIDE SEQUENCE [LARGE SCALE GENOMIC DNA]</scope>
    <source>
        <strain evidence="1 2">SPC951</strain>
    </source>
</reference>
<organism evidence="1 2">
    <name type="scientific">Brasilonema bromeliae SPC951</name>
    <dbReference type="NCBI Taxonomy" id="385972"/>
    <lineage>
        <taxon>Bacteria</taxon>
        <taxon>Bacillati</taxon>
        <taxon>Cyanobacteriota</taxon>
        <taxon>Cyanophyceae</taxon>
        <taxon>Nostocales</taxon>
        <taxon>Scytonemataceae</taxon>
        <taxon>Brasilonema</taxon>
        <taxon>Bromeliae group (in: Brasilonema)</taxon>
    </lineage>
</organism>
<evidence type="ECO:0000313" key="1">
    <source>
        <dbReference type="EMBL" id="NMG18646.1"/>
    </source>
</evidence>
<gene>
    <name evidence="1" type="ORF">DP116_03965</name>
</gene>
<protein>
    <recommendedName>
        <fullName evidence="3">DUF3829 domain-containing protein</fullName>
    </recommendedName>
</protein>
<comment type="caution">
    <text evidence="1">The sequence shown here is derived from an EMBL/GenBank/DDBJ whole genome shotgun (WGS) entry which is preliminary data.</text>
</comment>
<accession>A0ABX1P4J2</accession>